<organism evidence="1">
    <name type="scientific">Anguilla anguilla</name>
    <name type="common">European freshwater eel</name>
    <name type="synonym">Muraena anguilla</name>
    <dbReference type="NCBI Taxonomy" id="7936"/>
    <lineage>
        <taxon>Eukaryota</taxon>
        <taxon>Metazoa</taxon>
        <taxon>Chordata</taxon>
        <taxon>Craniata</taxon>
        <taxon>Vertebrata</taxon>
        <taxon>Euteleostomi</taxon>
        <taxon>Actinopterygii</taxon>
        <taxon>Neopterygii</taxon>
        <taxon>Teleostei</taxon>
        <taxon>Anguilliformes</taxon>
        <taxon>Anguillidae</taxon>
        <taxon>Anguilla</taxon>
    </lineage>
</organism>
<name>A0A0E9S5X9_ANGAN</name>
<reference evidence="1" key="1">
    <citation type="submission" date="2014-11" db="EMBL/GenBank/DDBJ databases">
        <authorList>
            <person name="Amaro Gonzalez C."/>
        </authorList>
    </citation>
    <scope>NUCLEOTIDE SEQUENCE</scope>
</reference>
<sequence>MARDGAGETLRSRNLFVIRAVISMKGSDRLQPFPCQPEWCRLFPALRVNREHLQPRTSVLLTSNVATYLPVIFWGKYKINIR</sequence>
<protein>
    <submittedName>
        <fullName evidence="1">Uncharacterized protein</fullName>
    </submittedName>
</protein>
<dbReference type="EMBL" id="GBXM01071783">
    <property type="protein sequence ID" value="JAH36794.1"/>
    <property type="molecule type" value="Transcribed_RNA"/>
</dbReference>
<reference evidence="1" key="2">
    <citation type="journal article" date="2015" name="Fish Shellfish Immunol.">
        <title>Early steps in the European eel (Anguilla anguilla)-Vibrio vulnificus interaction in the gills: Role of the RtxA13 toxin.</title>
        <authorList>
            <person name="Callol A."/>
            <person name="Pajuelo D."/>
            <person name="Ebbesson L."/>
            <person name="Teles M."/>
            <person name="MacKenzie S."/>
            <person name="Amaro C."/>
        </authorList>
    </citation>
    <scope>NUCLEOTIDE SEQUENCE</scope>
</reference>
<evidence type="ECO:0000313" key="1">
    <source>
        <dbReference type="EMBL" id="JAH36794.1"/>
    </source>
</evidence>
<accession>A0A0E9S5X9</accession>
<proteinExistence type="predicted"/>
<dbReference type="AlphaFoldDB" id="A0A0E9S5X9"/>